<reference evidence="7" key="1">
    <citation type="journal article" date="2014" name="Int. J. Syst. Evol. Microbiol.">
        <title>Complete genome sequence of Corynebacterium casei LMG S-19264T (=DSM 44701T), isolated from a smear-ripened cheese.</title>
        <authorList>
            <consortium name="US DOE Joint Genome Institute (JGI-PGF)"/>
            <person name="Walter F."/>
            <person name="Albersmeier A."/>
            <person name="Kalinowski J."/>
            <person name="Ruckert C."/>
        </authorList>
    </citation>
    <scope>NUCLEOTIDE SEQUENCE</scope>
    <source>
        <strain evidence="7">CGMCC 1.14984</strain>
    </source>
</reference>
<sequence length="590" mass="62607">MAEPTPDKENPDSKAPAAKTDADTIGMLSPGKRTFMFILGIASGLPYVIFTGTLIAWLTDGGVTTSTIGVLSWAGLAYAFKFLWSPLISAINLPILPKAISMGGLRRWMIACQAVIVLSLVLISGLDPSRGVAIVALLAVLSTFASATQDIAIDAWRIRAAETSQMLDTLSTVVQLGYRSAVFIGGSGMLIYADVAGWGQAWIFVSVAMAICFASVFFIPDAEGRPVKGAPALPERRSVTLGVALGQDRQKFIWPVLAVWVVCLIILFGFMAYMVTAETPPSTRNFTLFAGPFIVAACVGAPVIAAIMILKRDPHPTGGEAPATSPADLLYTALLEPMIDLVYRLRYAAILILALVLTYRYADTVWGAFAYPFYLGAPDTGGLAYTLSEIAFASKMFGVLMTITGTALAGFIIAGIGRMRALVIGGILAAATNLLYAELAVGGARVDAFIDFVHFDIVYGPLQAAANWLYTTPILDAPITIDDRIGRLLLVIAGENLVVGFASVAYVAYLSSIVNKNYAAVQYALLASLTMLIGVLGRGYLGELIENRGYAFVFILTAVLGLVGVAASVGEWIRQARIGAANKLKASERG</sequence>
<keyword evidence="10" id="KW-1185">Reference proteome</keyword>
<reference evidence="7" key="3">
    <citation type="submission" date="2020-09" db="EMBL/GenBank/DDBJ databases">
        <authorList>
            <person name="Sun Q."/>
            <person name="Zhou Y."/>
        </authorList>
    </citation>
    <scope>NUCLEOTIDE SEQUENCE</scope>
    <source>
        <strain evidence="7">CGMCC 1.14984</strain>
    </source>
</reference>
<comment type="caution">
    <text evidence="7">The sequence shown here is derived from an EMBL/GenBank/DDBJ whole genome shotgun (WGS) entry which is preliminary data.</text>
</comment>
<evidence type="ECO:0000256" key="6">
    <source>
        <dbReference type="SAM" id="Phobius"/>
    </source>
</evidence>
<dbReference type="InterPro" id="IPR004752">
    <property type="entry name" value="AmpG_permease/AT-1"/>
</dbReference>
<keyword evidence="4 6" id="KW-1133">Transmembrane helix</keyword>
<proteinExistence type="predicted"/>
<dbReference type="Proteomes" id="UP000818603">
    <property type="component" value="Unassembled WGS sequence"/>
</dbReference>
<feature type="transmembrane region" description="Helical" evidence="6">
    <location>
        <begin position="176"/>
        <end position="193"/>
    </location>
</feature>
<feature type="transmembrane region" description="Helical" evidence="6">
    <location>
        <begin position="252"/>
        <end position="274"/>
    </location>
</feature>
<dbReference type="PANTHER" id="PTHR12778:SF10">
    <property type="entry name" value="MAJOR FACILITATOR SUPERFAMILY DOMAIN-CONTAINING PROTEIN 3"/>
    <property type="match status" value="1"/>
</dbReference>
<reference evidence="8 10" key="2">
    <citation type="submission" date="2020-02" db="EMBL/GenBank/DDBJ databases">
        <title>Genome sequence of Parvularcula flava strain NH6-79.</title>
        <authorList>
            <person name="Abdul Karim M.H."/>
            <person name="Lam M.Q."/>
            <person name="Chen S.J."/>
            <person name="Yahya A."/>
            <person name="Shahir S."/>
            <person name="Shamsir M.S."/>
            <person name="Chong C.S."/>
        </authorList>
    </citation>
    <scope>NUCLEOTIDE SEQUENCE [LARGE SCALE GENOMIC DNA]</scope>
    <source>
        <strain evidence="8 10">NH6-79</strain>
    </source>
</reference>
<comment type="subcellular location">
    <subcellularLocation>
        <location evidence="1">Membrane</location>
        <topology evidence="1">Multi-pass membrane protein</topology>
    </subcellularLocation>
</comment>
<dbReference type="SUPFAM" id="SSF103473">
    <property type="entry name" value="MFS general substrate transporter"/>
    <property type="match status" value="2"/>
</dbReference>
<feature type="transmembrane region" description="Helical" evidence="6">
    <location>
        <begin position="70"/>
        <end position="96"/>
    </location>
</feature>
<protein>
    <submittedName>
        <fullName evidence="8">AmpG family muropeptide MFS transporter</fullName>
    </submittedName>
    <submittedName>
        <fullName evidence="7">Permease</fullName>
    </submittedName>
</protein>
<evidence type="ECO:0000256" key="5">
    <source>
        <dbReference type="ARBA" id="ARBA00023136"/>
    </source>
</evidence>
<evidence type="ECO:0000256" key="4">
    <source>
        <dbReference type="ARBA" id="ARBA00022989"/>
    </source>
</evidence>
<dbReference type="RefSeq" id="WP_155139798.1">
    <property type="nucleotide sequence ID" value="NZ_BMGZ01000002.1"/>
</dbReference>
<keyword evidence="2" id="KW-0813">Transport</keyword>
<dbReference type="EMBL" id="BMGZ01000002">
    <property type="protein sequence ID" value="GGH97421.1"/>
    <property type="molecule type" value="Genomic_DNA"/>
</dbReference>
<organism evidence="7 9">
    <name type="scientific">Aquisalinus luteolus</name>
    <dbReference type="NCBI Taxonomy" id="1566827"/>
    <lineage>
        <taxon>Bacteria</taxon>
        <taxon>Pseudomonadati</taxon>
        <taxon>Pseudomonadota</taxon>
        <taxon>Alphaproteobacteria</taxon>
        <taxon>Parvularculales</taxon>
        <taxon>Parvularculaceae</taxon>
        <taxon>Aquisalinus</taxon>
    </lineage>
</organism>
<feature type="transmembrane region" description="Helical" evidence="6">
    <location>
        <begin position="199"/>
        <end position="219"/>
    </location>
</feature>
<feature type="transmembrane region" description="Helical" evidence="6">
    <location>
        <begin position="286"/>
        <end position="310"/>
    </location>
</feature>
<evidence type="ECO:0000256" key="3">
    <source>
        <dbReference type="ARBA" id="ARBA00022692"/>
    </source>
</evidence>
<feature type="transmembrane region" description="Helical" evidence="6">
    <location>
        <begin position="345"/>
        <end position="362"/>
    </location>
</feature>
<feature type="transmembrane region" description="Helical" evidence="6">
    <location>
        <begin position="520"/>
        <end position="537"/>
    </location>
</feature>
<evidence type="ECO:0000313" key="7">
    <source>
        <dbReference type="EMBL" id="GGH97421.1"/>
    </source>
</evidence>
<evidence type="ECO:0000256" key="2">
    <source>
        <dbReference type="ARBA" id="ARBA00022448"/>
    </source>
</evidence>
<keyword evidence="3 6" id="KW-0812">Transmembrane</keyword>
<dbReference type="InterPro" id="IPR036259">
    <property type="entry name" value="MFS_trans_sf"/>
</dbReference>
<feature type="transmembrane region" description="Helical" evidence="6">
    <location>
        <begin position="488"/>
        <end position="508"/>
    </location>
</feature>
<dbReference type="AlphaFoldDB" id="A0A8J3A255"/>
<feature type="transmembrane region" description="Helical" evidence="6">
    <location>
        <begin position="549"/>
        <end position="569"/>
    </location>
</feature>
<evidence type="ECO:0000256" key="1">
    <source>
        <dbReference type="ARBA" id="ARBA00004141"/>
    </source>
</evidence>
<feature type="transmembrane region" description="Helical" evidence="6">
    <location>
        <begin position="35"/>
        <end position="58"/>
    </location>
</feature>
<keyword evidence="5 6" id="KW-0472">Membrane</keyword>
<evidence type="ECO:0000313" key="9">
    <source>
        <dbReference type="Proteomes" id="UP000621856"/>
    </source>
</evidence>
<accession>A0A8J3A255</accession>
<feature type="transmembrane region" description="Helical" evidence="6">
    <location>
        <begin position="396"/>
        <end position="416"/>
    </location>
</feature>
<evidence type="ECO:0000313" key="8">
    <source>
        <dbReference type="EMBL" id="NHK28088.1"/>
    </source>
</evidence>
<name>A0A8J3A255_9PROT</name>
<feature type="transmembrane region" description="Helical" evidence="6">
    <location>
        <begin position="108"/>
        <end position="126"/>
    </location>
</feature>
<dbReference type="GO" id="GO:0016020">
    <property type="term" value="C:membrane"/>
    <property type="evidence" value="ECO:0007669"/>
    <property type="project" value="UniProtKB-SubCell"/>
</dbReference>
<dbReference type="Proteomes" id="UP000621856">
    <property type="component" value="Unassembled WGS sequence"/>
</dbReference>
<dbReference type="NCBIfam" id="TIGR00901">
    <property type="entry name" value="2A0125"/>
    <property type="match status" value="1"/>
</dbReference>
<dbReference type="EMBL" id="VCJR02000002">
    <property type="protein sequence ID" value="NHK28088.1"/>
    <property type="molecule type" value="Genomic_DNA"/>
</dbReference>
<feature type="transmembrane region" description="Helical" evidence="6">
    <location>
        <begin position="132"/>
        <end position="156"/>
    </location>
</feature>
<dbReference type="PANTHER" id="PTHR12778">
    <property type="entry name" value="SOLUTE CARRIER FAMILY 33 ACETYL-COA TRANSPORTER -RELATED"/>
    <property type="match status" value="1"/>
</dbReference>
<gene>
    <name evidence="8" type="ORF">FF098_009255</name>
    <name evidence="7" type="ORF">GCM10011355_18620</name>
</gene>
<evidence type="ECO:0000313" key="10">
    <source>
        <dbReference type="Proteomes" id="UP000818603"/>
    </source>
</evidence>